<dbReference type="InterPro" id="IPR024738">
    <property type="entry name" value="Hfi1/Tada1"/>
</dbReference>
<proteinExistence type="inferred from homology"/>
<name>A0ABM0JJN9_APLCA</name>
<keyword evidence="4" id="KW-0804">Transcription</keyword>
<evidence type="ECO:0000256" key="3">
    <source>
        <dbReference type="ARBA" id="ARBA00023015"/>
    </source>
</evidence>
<comment type="similarity">
    <text evidence="2">Belongs to the TADA1 family.</text>
</comment>
<dbReference type="GeneID" id="101853612"/>
<dbReference type="PANTHER" id="PTHR21277">
    <property type="entry name" value="TRANSCRIPTIONAL ADAPTER 1"/>
    <property type="match status" value="1"/>
</dbReference>
<dbReference type="RefSeq" id="XP_005095229.2">
    <property type="nucleotide sequence ID" value="XM_005095172.3"/>
</dbReference>
<evidence type="ECO:0000313" key="8">
    <source>
        <dbReference type="RefSeq" id="XP_005095229.2"/>
    </source>
</evidence>
<protein>
    <submittedName>
        <fullName evidence="8">Transcriptional adapter 1</fullName>
    </submittedName>
</protein>
<dbReference type="Proteomes" id="UP000694888">
    <property type="component" value="Unplaced"/>
</dbReference>
<organism evidence="7 8">
    <name type="scientific">Aplysia californica</name>
    <name type="common">California sea hare</name>
    <dbReference type="NCBI Taxonomy" id="6500"/>
    <lineage>
        <taxon>Eukaryota</taxon>
        <taxon>Metazoa</taxon>
        <taxon>Spiralia</taxon>
        <taxon>Lophotrochozoa</taxon>
        <taxon>Mollusca</taxon>
        <taxon>Gastropoda</taxon>
        <taxon>Heterobranchia</taxon>
        <taxon>Euthyneura</taxon>
        <taxon>Tectipleura</taxon>
        <taxon>Aplysiida</taxon>
        <taxon>Aplysioidea</taxon>
        <taxon>Aplysiidae</taxon>
        <taxon>Aplysia</taxon>
    </lineage>
</organism>
<evidence type="ECO:0000256" key="6">
    <source>
        <dbReference type="SAM" id="MobiDB-lite"/>
    </source>
</evidence>
<dbReference type="CDD" id="cd22934">
    <property type="entry name" value="HFD_TADA1"/>
    <property type="match status" value="1"/>
</dbReference>
<keyword evidence="7" id="KW-1185">Reference proteome</keyword>
<evidence type="ECO:0000256" key="5">
    <source>
        <dbReference type="ARBA" id="ARBA00023242"/>
    </source>
</evidence>
<dbReference type="Pfam" id="PF12767">
    <property type="entry name" value="SAGA-Tad1"/>
    <property type="match status" value="1"/>
</dbReference>
<evidence type="ECO:0000256" key="4">
    <source>
        <dbReference type="ARBA" id="ARBA00023163"/>
    </source>
</evidence>
<evidence type="ECO:0000256" key="2">
    <source>
        <dbReference type="ARBA" id="ARBA00010314"/>
    </source>
</evidence>
<comment type="subcellular location">
    <subcellularLocation>
        <location evidence="1">Nucleus</location>
    </subcellularLocation>
</comment>
<evidence type="ECO:0000313" key="7">
    <source>
        <dbReference type="Proteomes" id="UP000694888"/>
    </source>
</evidence>
<keyword evidence="3" id="KW-0805">Transcription regulation</keyword>
<keyword evidence="5" id="KW-0539">Nucleus</keyword>
<sequence>MATSTELNIARKNLSDVLGDSMKTYLENLNAWFKRKLNKEEFDLQARNLMKEDTVHLHNEFLLALIAKCQSLASSLVPKDTTTVSKNQKPSKVKKRPPGGRANLQQRFCPAQTIDFVPHITSKALEEGASPTPLGFVAREGLLPDSALVHGRMLVCAWETGLTDVNDAAVKLLLLALETQIKHILSLVIQQKKGYKLRERRFTYAAGVGVPIPYFRRTPSVEDPSHESEATTVTAKFHHAPSLRPSPSVAEDMAVQQDALGESTAADYSEPISLFDLRDTLMLHKQSIASHAVCAPTLERVLHSQWHPSQEDMDQEDVHAQEVVLKRKLAAQGDFHNSYSADLPPATGMW</sequence>
<evidence type="ECO:0000256" key="1">
    <source>
        <dbReference type="ARBA" id="ARBA00004123"/>
    </source>
</evidence>
<dbReference type="PANTHER" id="PTHR21277:SF5">
    <property type="entry name" value="TRANSCRIPTIONAL ADAPTER 1"/>
    <property type="match status" value="1"/>
</dbReference>
<accession>A0ABM0JJN9</accession>
<feature type="compositionally biased region" description="Basic residues" evidence="6">
    <location>
        <begin position="89"/>
        <end position="98"/>
    </location>
</feature>
<feature type="region of interest" description="Disordered" evidence="6">
    <location>
        <begin position="79"/>
        <end position="104"/>
    </location>
</feature>
<reference evidence="8" key="1">
    <citation type="submission" date="2025-08" db="UniProtKB">
        <authorList>
            <consortium name="RefSeq"/>
        </authorList>
    </citation>
    <scope>IDENTIFICATION</scope>
</reference>
<gene>
    <name evidence="8" type="primary">LOC101853612</name>
</gene>